<evidence type="ECO:0000313" key="8">
    <source>
        <dbReference type="Proteomes" id="UP000651668"/>
    </source>
</evidence>
<keyword evidence="5" id="KW-0119">Carbohydrate metabolism</keyword>
<sequence length="306" mass="34113">MFMTNLMKKQLLLILLLTGSLHVFAQQAASKLPKVLLRFDDIGMNHAVNTAINEVGKTGMPFSASVMFACPWYQEAVEVLKKYPKVAVGVHLTLTAEWKNYRWGPVLGQSAVPSLVDGLGYFLPSTTAFQKNKYKLEEVERELSAQIERALASGLQISYIDPHMGIALSTPQLRSLTERLAKKYKLAISPLSEVTYFGESYNDMWGEPVATKKQAFMNVLQNLSTTAPANMVILHIAQATPEMDAINDMNSSMMSSNASSHRQAELDMVLSKEFRDMVGQRFELVTYQDLIKQFGLRNSKPVPAGK</sequence>
<dbReference type="GO" id="GO:0005975">
    <property type="term" value="P:carbohydrate metabolic process"/>
    <property type="evidence" value="ECO:0007669"/>
    <property type="project" value="InterPro"/>
</dbReference>
<proteinExistence type="predicted"/>
<keyword evidence="6" id="KW-0732">Signal</keyword>
<organism evidence="7 8">
    <name type="scientific">Pedobacter quisquiliarum</name>
    <dbReference type="NCBI Taxonomy" id="1834438"/>
    <lineage>
        <taxon>Bacteria</taxon>
        <taxon>Pseudomonadati</taxon>
        <taxon>Bacteroidota</taxon>
        <taxon>Sphingobacteriia</taxon>
        <taxon>Sphingobacteriales</taxon>
        <taxon>Sphingobacteriaceae</taxon>
        <taxon>Pedobacter</taxon>
    </lineage>
</organism>
<evidence type="ECO:0000256" key="1">
    <source>
        <dbReference type="ARBA" id="ARBA00001946"/>
    </source>
</evidence>
<name>A0A916UJM9_9SPHI</name>
<dbReference type="Gene3D" id="3.20.20.370">
    <property type="entry name" value="Glycoside hydrolase/deacetylase"/>
    <property type="match status" value="1"/>
</dbReference>
<evidence type="ECO:0000256" key="4">
    <source>
        <dbReference type="ARBA" id="ARBA00022842"/>
    </source>
</evidence>
<dbReference type="PANTHER" id="PTHR31609">
    <property type="entry name" value="YDJC DEACETYLASE FAMILY MEMBER"/>
    <property type="match status" value="1"/>
</dbReference>
<dbReference type="Pfam" id="PF04794">
    <property type="entry name" value="YdjC"/>
    <property type="match status" value="1"/>
</dbReference>
<reference evidence="7" key="1">
    <citation type="journal article" date="2014" name="Int. J. Syst. Evol. Microbiol.">
        <title>Complete genome sequence of Corynebacterium casei LMG S-19264T (=DSM 44701T), isolated from a smear-ripened cheese.</title>
        <authorList>
            <consortium name="US DOE Joint Genome Institute (JGI-PGF)"/>
            <person name="Walter F."/>
            <person name="Albersmeier A."/>
            <person name="Kalinowski J."/>
            <person name="Ruckert C."/>
        </authorList>
    </citation>
    <scope>NUCLEOTIDE SEQUENCE</scope>
    <source>
        <strain evidence="7">CGMCC 1.15343</strain>
    </source>
</reference>
<evidence type="ECO:0000256" key="5">
    <source>
        <dbReference type="ARBA" id="ARBA00023277"/>
    </source>
</evidence>
<evidence type="ECO:0008006" key="9">
    <source>
        <dbReference type="Google" id="ProtNLM"/>
    </source>
</evidence>
<feature type="chain" id="PRO_5036995548" description="ChbG/HpnK family deacetylase" evidence="6">
    <location>
        <begin position="26"/>
        <end position="306"/>
    </location>
</feature>
<dbReference type="GO" id="GO:0016787">
    <property type="term" value="F:hydrolase activity"/>
    <property type="evidence" value="ECO:0007669"/>
    <property type="project" value="UniProtKB-KW"/>
</dbReference>
<dbReference type="EMBL" id="BMIL01000012">
    <property type="protein sequence ID" value="GGC75049.1"/>
    <property type="molecule type" value="Genomic_DNA"/>
</dbReference>
<evidence type="ECO:0000256" key="3">
    <source>
        <dbReference type="ARBA" id="ARBA00022801"/>
    </source>
</evidence>
<comment type="caution">
    <text evidence="7">The sequence shown here is derived from an EMBL/GenBank/DDBJ whole genome shotgun (WGS) entry which is preliminary data.</text>
</comment>
<protein>
    <recommendedName>
        <fullName evidence="9">ChbG/HpnK family deacetylase</fullName>
    </recommendedName>
</protein>
<keyword evidence="3" id="KW-0378">Hydrolase</keyword>
<dbReference type="Proteomes" id="UP000651668">
    <property type="component" value="Unassembled WGS sequence"/>
</dbReference>
<evidence type="ECO:0000256" key="2">
    <source>
        <dbReference type="ARBA" id="ARBA00022723"/>
    </source>
</evidence>
<evidence type="ECO:0000313" key="7">
    <source>
        <dbReference type="EMBL" id="GGC75049.1"/>
    </source>
</evidence>
<reference evidence="7" key="2">
    <citation type="submission" date="2020-09" db="EMBL/GenBank/DDBJ databases">
        <authorList>
            <person name="Sun Q."/>
            <person name="Zhou Y."/>
        </authorList>
    </citation>
    <scope>NUCLEOTIDE SEQUENCE</scope>
    <source>
        <strain evidence="7">CGMCC 1.15343</strain>
    </source>
</reference>
<evidence type="ECO:0000256" key="6">
    <source>
        <dbReference type="SAM" id="SignalP"/>
    </source>
</evidence>
<keyword evidence="2" id="KW-0479">Metal-binding</keyword>
<dbReference type="PANTHER" id="PTHR31609:SF1">
    <property type="entry name" value="CARBOHYDRATE DEACETYLASE"/>
    <property type="match status" value="1"/>
</dbReference>
<gene>
    <name evidence="7" type="ORF">GCM10011387_30950</name>
</gene>
<dbReference type="AlphaFoldDB" id="A0A916UJM9"/>
<keyword evidence="4" id="KW-0460">Magnesium</keyword>
<dbReference type="SUPFAM" id="SSF88713">
    <property type="entry name" value="Glycoside hydrolase/deacetylase"/>
    <property type="match status" value="1"/>
</dbReference>
<dbReference type="InterPro" id="IPR006879">
    <property type="entry name" value="YdjC-like"/>
</dbReference>
<accession>A0A916UJM9</accession>
<feature type="signal peptide" evidence="6">
    <location>
        <begin position="1"/>
        <end position="25"/>
    </location>
</feature>
<dbReference type="GO" id="GO:0019213">
    <property type="term" value="F:deacetylase activity"/>
    <property type="evidence" value="ECO:0007669"/>
    <property type="project" value="TreeGrafter"/>
</dbReference>
<keyword evidence="8" id="KW-1185">Reference proteome</keyword>
<comment type="cofactor">
    <cofactor evidence="1">
        <name>Mg(2+)</name>
        <dbReference type="ChEBI" id="CHEBI:18420"/>
    </cofactor>
</comment>
<dbReference type="GO" id="GO:0046872">
    <property type="term" value="F:metal ion binding"/>
    <property type="evidence" value="ECO:0007669"/>
    <property type="project" value="UniProtKB-KW"/>
</dbReference>
<dbReference type="InterPro" id="IPR011330">
    <property type="entry name" value="Glyco_hydro/deAcase_b/a-brl"/>
</dbReference>